<dbReference type="GO" id="GO:0071555">
    <property type="term" value="P:cell wall organization"/>
    <property type="evidence" value="ECO:0007669"/>
    <property type="project" value="UniProtKB-KW"/>
</dbReference>
<evidence type="ECO:0000256" key="10">
    <source>
        <dbReference type="ARBA" id="ARBA00023316"/>
    </source>
</evidence>
<dbReference type="OrthoDB" id="187139at2759"/>
<evidence type="ECO:0000256" key="2">
    <source>
        <dbReference type="ARBA" id="ARBA00008834"/>
    </source>
</evidence>
<dbReference type="PANTHER" id="PTHR31375">
    <property type="match status" value="1"/>
</dbReference>
<dbReference type="GO" id="GO:0004650">
    <property type="term" value="F:polygalacturonase activity"/>
    <property type="evidence" value="ECO:0007669"/>
    <property type="project" value="UniProtKB-EC"/>
</dbReference>
<evidence type="ECO:0000256" key="1">
    <source>
        <dbReference type="ARBA" id="ARBA00004191"/>
    </source>
</evidence>
<keyword evidence="5" id="KW-0964">Secreted</keyword>
<evidence type="ECO:0000256" key="11">
    <source>
        <dbReference type="ARBA" id="ARBA00034074"/>
    </source>
</evidence>
<dbReference type="RefSeq" id="XP_020087951.1">
    <property type="nucleotide sequence ID" value="XM_020232362.1"/>
</dbReference>
<dbReference type="Gene3D" id="2.160.20.10">
    <property type="entry name" value="Single-stranded right-handed beta-helix, Pectin lyase-like"/>
    <property type="match status" value="1"/>
</dbReference>
<evidence type="ECO:0000256" key="5">
    <source>
        <dbReference type="ARBA" id="ARBA00022525"/>
    </source>
</evidence>
<feature type="signal peptide" evidence="14">
    <location>
        <begin position="1"/>
        <end position="35"/>
    </location>
</feature>
<evidence type="ECO:0000256" key="7">
    <source>
        <dbReference type="ARBA" id="ARBA00022737"/>
    </source>
</evidence>
<organism evidence="15 16">
    <name type="scientific">Ananas comosus</name>
    <name type="common">Pineapple</name>
    <name type="synonym">Ananas ananas</name>
    <dbReference type="NCBI Taxonomy" id="4615"/>
    <lineage>
        <taxon>Eukaryota</taxon>
        <taxon>Viridiplantae</taxon>
        <taxon>Streptophyta</taxon>
        <taxon>Embryophyta</taxon>
        <taxon>Tracheophyta</taxon>
        <taxon>Spermatophyta</taxon>
        <taxon>Magnoliopsida</taxon>
        <taxon>Liliopsida</taxon>
        <taxon>Poales</taxon>
        <taxon>Bromeliaceae</taxon>
        <taxon>Bromelioideae</taxon>
        <taxon>Ananas</taxon>
    </lineage>
</organism>
<dbReference type="AlphaFoldDB" id="A0A6P5EVZ0"/>
<dbReference type="SUPFAM" id="SSF51126">
    <property type="entry name" value="Pectin lyase-like"/>
    <property type="match status" value="1"/>
</dbReference>
<keyword evidence="6 14" id="KW-0732">Signal</keyword>
<keyword evidence="9 12" id="KW-0326">Glycosidase</keyword>
<evidence type="ECO:0000256" key="12">
    <source>
        <dbReference type="RuleBase" id="RU361169"/>
    </source>
</evidence>
<feature type="chain" id="PRO_5027730288" description="endo-polygalacturonase" evidence="14">
    <location>
        <begin position="36"/>
        <end position="476"/>
    </location>
</feature>
<keyword evidence="15" id="KW-1185">Reference proteome</keyword>
<name>A0A6P5EVZ0_ANACO</name>
<evidence type="ECO:0000256" key="9">
    <source>
        <dbReference type="ARBA" id="ARBA00023295"/>
    </source>
</evidence>
<evidence type="ECO:0000256" key="3">
    <source>
        <dbReference type="ARBA" id="ARBA00012736"/>
    </source>
</evidence>
<keyword evidence="10" id="KW-0961">Cell wall biogenesis/degradation</keyword>
<sequence>MRNCRNMRGFVQNGTMALLLLFFLVTCTNFDACGARRARHLGSSHHHHHGVGGPKPSPSPPPSPLLPSPPPPSMSNLTSTLDRPALSGTVFNVVDFGASGDGVTDDTKAFENTWKAACKEGGGSTVLVPQNLQFLVGPISFAGANCAPNMVFQLDGTILAPTNHNIWGADLSTWLQFKNLKGLTIQGQGTIEGQGSTWWNSASEAYDNPGENSEMVELMPSNRPTALRISGSNNVAVAGITIQNSPQFHLKFDSCQVVEVHGVTISSPGNSPNTDGIHLQNSQGVSIHNTNLACGDDCISIQTGSSNVFIQNVNCGPGHGISIGGLGKGNTQATVSDVTVQDVTISGTTNGVRIKTWQGGSGSVKNIRYSNVRVSEVQKPIVIDQFYCDHTMCTNQTSAVALSDITYQNIRGTYTLQPVYLACSDAIPCSNIYLDDIELQPSIDNSHVYAPFCWKAYGDLRAPTEPPISCLQSGKP</sequence>
<evidence type="ECO:0000256" key="13">
    <source>
        <dbReference type="SAM" id="MobiDB-lite"/>
    </source>
</evidence>
<accession>A0A6P5EVZ0</accession>
<evidence type="ECO:0000256" key="14">
    <source>
        <dbReference type="SAM" id="SignalP"/>
    </source>
</evidence>
<feature type="region of interest" description="Disordered" evidence="13">
    <location>
        <begin position="43"/>
        <end position="79"/>
    </location>
</feature>
<protein>
    <recommendedName>
        <fullName evidence="3">endo-polygalacturonase</fullName>
        <ecNumber evidence="3">3.2.1.15</ecNumber>
    </recommendedName>
</protein>
<comment type="catalytic activity">
    <reaction evidence="11">
        <text>(1,4-alpha-D-galacturonosyl)n+m + H2O = (1,4-alpha-D-galacturonosyl)n + (1,4-alpha-D-galacturonosyl)m.</text>
        <dbReference type="EC" id="3.2.1.15"/>
    </reaction>
</comment>
<proteinExistence type="inferred from homology"/>
<feature type="compositionally biased region" description="Pro residues" evidence="13">
    <location>
        <begin position="55"/>
        <end position="73"/>
    </location>
</feature>
<reference evidence="15" key="1">
    <citation type="journal article" date="2015" name="Nat. Genet.">
        <title>The pineapple genome and the evolution of CAM photosynthesis.</title>
        <authorList>
            <person name="Ming R."/>
            <person name="VanBuren R."/>
            <person name="Wai C.M."/>
            <person name="Tang H."/>
            <person name="Schatz M.C."/>
            <person name="Bowers J.E."/>
            <person name="Lyons E."/>
            <person name="Wang M.L."/>
            <person name="Chen J."/>
            <person name="Biggers E."/>
            <person name="Zhang J."/>
            <person name="Huang L."/>
            <person name="Zhang L."/>
            <person name="Miao W."/>
            <person name="Zhang J."/>
            <person name="Ye Z."/>
            <person name="Miao C."/>
            <person name="Lin Z."/>
            <person name="Wang H."/>
            <person name="Zhou H."/>
            <person name="Yim W.C."/>
            <person name="Priest H.D."/>
            <person name="Zheng C."/>
            <person name="Woodhouse M."/>
            <person name="Edger P.P."/>
            <person name="Guyot R."/>
            <person name="Guo H.B."/>
            <person name="Guo H."/>
            <person name="Zheng G."/>
            <person name="Singh R."/>
            <person name="Sharma A."/>
            <person name="Min X."/>
            <person name="Zheng Y."/>
            <person name="Lee H."/>
            <person name="Gurtowski J."/>
            <person name="Sedlazeck F.J."/>
            <person name="Harkess A."/>
            <person name="McKain M.R."/>
            <person name="Liao Z."/>
            <person name="Fang J."/>
            <person name="Liu J."/>
            <person name="Zhang X."/>
            <person name="Zhang Q."/>
            <person name="Hu W."/>
            <person name="Qin Y."/>
            <person name="Wang K."/>
            <person name="Chen L.Y."/>
            <person name="Shirley N."/>
            <person name="Lin Y.R."/>
            <person name="Liu L.Y."/>
            <person name="Hernandez A.G."/>
            <person name="Wright C.L."/>
            <person name="Bulone V."/>
            <person name="Tuskan G.A."/>
            <person name="Heath K."/>
            <person name="Zee F."/>
            <person name="Moore P.H."/>
            <person name="Sunkar R."/>
            <person name="Leebens-Mack J.H."/>
            <person name="Mockler T."/>
            <person name="Bennetzen J.L."/>
            <person name="Freeling M."/>
            <person name="Sankoff D."/>
            <person name="Paterson A.H."/>
            <person name="Zhu X."/>
            <person name="Yang X."/>
            <person name="Smith J.A."/>
            <person name="Cushman J.C."/>
            <person name="Paull R.E."/>
            <person name="Yu Q."/>
        </authorList>
    </citation>
    <scope>NUCLEOTIDE SEQUENCE [LARGE SCALE GENOMIC DNA]</scope>
    <source>
        <strain evidence="15">cv. F153</strain>
    </source>
</reference>
<keyword evidence="4" id="KW-0134">Cell wall</keyword>
<evidence type="ECO:0000313" key="16">
    <source>
        <dbReference type="RefSeq" id="XP_020087951.1"/>
    </source>
</evidence>
<dbReference type="FunFam" id="2.160.20.10:FF:000032">
    <property type="entry name" value="Pectin lyase-like superfamily protein"/>
    <property type="match status" value="1"/>
</dbReference>
<evidence type="ECO:0000313" key="15">
    <source>
        <dbReference type="Proteomes" id="UP000515123"/>
    </source>
</evidence>
<evidence type="ECO:0000256" key="6">
    <source>
        <dbReference type="ARBA" id="ARBA00022729"/>
    </source>
</evidence>
<evidence type="ECO:0000256" key="8">
    <source>
        <dbReference type="ARBA" id="ARBA00022801"/>
    </source>
</evidence>
<keyword evidence="8 12" id="KW-0378">Hydrolase</keyword>
<gene>
    <name evidence="16" type="primary">LOC109709963</name>
</gene>
<dbReference type="EC" id="3.2.1.15" evidence="3"/>
<keyword evidence="7" id="KW-0677">Repeat</keyword>
<dbReference type="Proteomes" id="UP000515123">
    <property type="component" value="Linkage group 5"/>
</dbReference>
<dbReference type="InterPro" id="IPR006626">
    <property type="entry name" value="PbH1"/>
</dbReference>
<dbReference type="InterPro" id="IPR012334">
    <property type="entry name" value="Pectin_lyas_fold"/>
</dbReference>
<dbReference type="InterPro" id="IPR011050">
    <property type="entry name" value="Pectin_lyase_fold/virulence"/>
</dbReference>
<dbReference type="SMART" id="SM00710">
    <property type="entry name" value="PbH1"/>
    <property type="match status" value="5"/>
</dbReference>
<comment type="similarity">
    <text evidence="2 12">Belongs to the glycosyl hydrolase 28 family.</text>
</comment>
<dbReference type="GeneID" id="109709963"/>
<dbReference type="GO" id="GO:0005975">
    <property type="term" value="P:carbohydrate metabolic process"/>
    <property type="evidence" value="ECO:0007669"/>
    <property type="project" value="InterPro"/>
</dbReference>
<dbReference type="Pfam" id="PF00295">
    <property type="entry name" value="Glyco_hydro_28"/>
    <property type="match status" value="1"/>
</dbReference>
<reference evidence="16" key="2">
    <citation type="submission" date="2025-08" db="UniProtKB">
        <authorList>
            <consortium name="RefSeq"/>
        </authorList>
    </citation>
    <scope>IDENTIFICATION</scope>
    <source>
        <tissue evidence="16">Leaf</tissue>
    </source>
</reference>
<dbReference type="InterPro" id="IPR000743">
    <property type="entry name" value="Glyco_hydro_28"/>
</dbReference>
<evidence type="ECO:0000256" key="4">
    <source>
        <dbReference type="ARBA" id="ARBA00022512"/>
    </source>
</evidence>
<comment type="subcellular location">
    <subcellularLocation>
        <location evidence="1">Secreted</location>
        <location evidence="1">Cell wall</location>
    </subcellularLocation>
</comment>